<feature type="region of interest" description="Disordered" evidence="1">
    <location>
        <begin position="299"/>
        <end position="352"/>
    </location>
</feature>
<dbReference type="RefSeq" id="XP_007833218.1">
    <property type="nucleotide sequence ID" value="XM_007835027.1"/>
</dbReference>
<evidence type="ECO:0000313" key="4">
    <source>
        <dbReference type="Proteomes" id="UP000030651"/>
    </source>
</evidence>
<feature type="compositionally biased region" description="Basic and acidic residues" evidence="1">
    <location>
        <begin position="95"/>
        <end position="126"/>
    </location>
</feature>
<keyword evidence="2" id="KW-0472">Membrane</keyword>
<dbReference type="Proteomes" id="UP000030651">
    <property type="component" value="Unassembled WGS sequence"/>
</dbReference>
<dbReference type="Pfam" id="PF11885">
    <property type="entry name" value="DUF3405"/>
    <property type="match status" value="1"/>
</dbReference>
<feature type="region of interest" description="Disordered" evidence="1">
    <location>
        <begin position="55"/>
        <end position="131"/>
    </location>
</feature>
<dbReference type="InterPro" id="IPR021822">
    <property type="entry name" value="DUF3405"/>
</dbReference>
<accession>W3X5Y7</accession>
<keyword evidence="4" id="KW-1185">Reference proteome</keyword>
<dbReference type="OMA" id="SAMGWGR"/>
<evidence type="ECO:0000256" key="1">
    <source>
        <dbReference type="SAM" id="MobiDB-lite"/>
    </source>
</evidence>
<dbReference type="KEGG" id="pfy:PFICI_06446"/>
<dbReference type="PANTHER" id="PTHR36205:SF2">
    <property type="entry name" value="MAJOR FACILITATOR SUPERFAMILY TRANSPORTER"/>
    <property type="match status" value="1"/>
</dbReference>
<dbReference type="InParanoid" id="W3X5Y7"/>
<name>W3X5Y7_PESFW</name>
<dbReference type="PANTHER" id="PTHR36205">
    <property type="entry name" value="CHROMOSOME 19, WHOLE GENOME SHOTGUN SEQUENCE"/>
    <property type="match status" value="1"/>
</dbReference>
<sequence>MLTVQPRRLLSRPKGILVIAIFLASFYWLFLTGDSAGPIRSADLPSVGSAGHAAPFAPVAPDAGTAQPAQPAQNPIEGDTGKSTGKITEGSIKQSQEDKEKERERQKEKEKEDRDRFEDKLRKDFESESETLAADPNAGAIYGLTLATLSNKDADRKLKYDAALKPAQTSFGFSADKPRIYDPYPTYNDAKWKALKRAEFVTCNGPDGVPIEDIMVFKGSPHSMPAPGFGSYDVLDMDQNLCFERQTRLGPYGYSQAGKYAKTSEDWNSVKWGQLQELCLEKNQARFHAKGASNPYLEAIYSRDNRTDANSSDETEDNDGELKRGSGSSKNDASTKPKLRRRLSTQRLTESSKDIVKEERTALLIRTYTGKTYSENDIQIVRSLVTELSLRTGGQYQVFLFVQVKDESADIWRNEATYQRVLRSAVPQEFVDMTILWNDEATQSTYPKLTGDQATVHFAQWLSVQKFAQEYTEFDYVWNWELDSRVTGHHYEFLEKLIAFAKKQPRRGLWERNERYYIPGVHGDYDTDFREEVESHAVNGSVWGPPNLPFIKPVGPKPPVKKPEDDNYEWGVGEEADLVTLAPIFNPIDSGWIMGNDILGYNDSTHDSLDVPRRATIITQSRVSRRLLNIMHVENLRGNHVFSEMTAQTVALLHGLKAVYAPIPVFFDRPWSSKQLAKWFNGGNNGESGGVGSAMGWGQEARFAGSTWYYRANPPQRMYLNWMGWEDTEIGGPDWEDLYGRPCLPPMILHPIKDVEETEPGHSSESRLPY</sequence>
<gene>
    <name evidence="3" type="ORF">PFICI_06446</name>
</gene>
<dbReference type="GeneID" id="19271459"/>
<reference evidence="4" key="1">
    <citation type="journal article" date="2015" name="BMC Genomics">
        <title>Genomic and transcriptomic analysis of the endophytic fungus Pestalotiopsis fici reveals its lifestyle and high potential for synthesis of natural products.</title>
        <authorList>
            <person name="Wang X."/>
            <person name="Zhang X."/>
            <person name="Liu L."/>
            <person name="Xiang M."/>
            <person name="Wang W."/>
            <person name="Sun X."/>
            <person name="Che Y."/>
            <person name="Guo L."/>
            <person name="Liu G."/>
            <person name="Guo L."/>
            <person name="Wang C."/>
            <person name="Yin W.B."/>
            <person name="Stadler M."/>
            <person name="Zhang X."/>
            <person name="Liu X."/>
        </authorList>
    </citation>
    <scope>NUCLEOTIDE SEQUENCE [LARGE SCALE GENOMIC DNA]</scope>
    <source>
        <strain evidence="4">W106-1 / CGMCC3.15140</strain>
    </source>
</reference>
<evidence type="ECO:0000256" key="2">
    <source>
        <dbReference type="SAM" id="Phobius"/>
    </source>
</evidence>
<evidence type="ECO:0000313" key="3">
    <source>
        <dbReference type="EMBL" id="ETS81444.1"/>
    </source>
</evidence>
<keyword evidence="2" id="KW-0812">Transmembrane</keyword>
<dbReference type="eggNOG" id="ENOG502SMKU">
    <property type="taxonomic scope" value="Eukaryota"/>
</dbReference>
<proteinExistence type="predicted"/>
<evidence type="ECO:0008006" key="5">
    <source>
        <dbReference type="Google" id="ProtNLM"/>
    </source>
</evidence>
<dbReference type="OrthoDB" id="3353407at2759"/>
<protein>
    <recommendedName>
        <fullName evidence="5">Major facilitator superfamily transporter</fullName>
    </recommendedName>
</protein>
<dbReference type="EMBL" id="KI912112">
    <property type="protein sequence ID" value="ETS81444.1"/>
    <property type="molecule type" value="Genomic_DNA"/>
</dbReference>
<keyword evidence="2" id="KW-1133">Transmembrane helix</keyword>
<dbReference type="HOGENOM" id="CLU_009650_2_0_1"/>
<feature type="transmembrane region" description="Helical" evidence="2">
    <location>
        <begin position="15"/>
        <end position="31"/>
    </location>
</feature>
<organism evidence="3 4">
    <name type="scientific">Pestalotiopsis fici (strain W106-1 / CGMCC3.15140)</name>
    <dbReference type="NCBI Taxonomy" id="1229662"/>
    <lineage>
        <taxon>Eukaryota</taxon>
        <taxon>Fungi</taxon>
        <taxon>Dikarya</taxon>
        <taxon>Ascomycota</taxon>
        <taxon>Pezizomycotina</taxon>
        <taxon>Sordariomycetes</taxon>
        <taxon>Xylariomycetidae</taxon>
        <taxon>Amphisphaeriales</taxon>
        <taxon>Sporocadaceae</taxon>
        <taxon>Pestalotiopsis</taxon>
    </lineage>
</organism>
<dbReference type="AlphaFoldDB" id="W3X5Y7"/>